<dbReference type="InterPro" id="IPR010897">
    <property type="entry name" value="Spore_II_P"/>
</dbReference>
<organism evidence="4 5">
    <name type="scientific">Anaeroselena agilis</name>
    <dbReference type="NCBI Taxonomy" id="3063788"/>
    <lineage>
        <taxon>Bacteria</taxon>
        <taxon>Bacillati</taxon>
        <taxon>Bacillota</taxon>
        <taxon>Negativicutes</taxon>
        <taxon>Acetonemataceae</taxon>
        <taxon>Anaeroselena</taxon>
    </lineage>
</organism>
<feature type="transmembrane region" description="Helical" evidence="2">
    <location>
        <begin position="326"/>
        <end position="348"/>
    </location>
</feature>
<comment type="caution">
    <text evidence="4">The sequence shown here is derived from an EMBL/GenBank/DDBJ whole genome shotgun (WGS) entry which is preliminary data.</text>
</comment>
<name>A0ABU3NWJ7_9FIRM</name>
<feature type="signal peptide" evidence="3">
    <location>
        <begin position="1"/>
        <end position="22"/>
    </location>
</feature>
<accession>A0ABU3NWJ7</accession>
<evidence type="ECO:0000313" key="5">
    <source>
        <dbReference type="Proteomes" id="UP001254848"/>
    </source>
</evidence>
<dbReference type="EMBL" id="JAUOZS010000001">
    <property type="protein sequence ID" value="MDT8901199.1"/>
    <property type="molecule type" value="Genomic_DNA"/>
</dbReference>
<proteinExistence type="predicted"/>
<evidence type="ECO:0000256" key="2">
    <source>
        <dbReference type="SAM" id="Phobius"/>
    </source>
</evidence>
<feature type="chain" id="PRO_5046629339" evidence="3">
    <location>
        <begin position="23"/>
        <end position="388"/>
    </location>
</feature>
<keyword evidence="3" id="KW-0732">Signal</keyword>
<evidence type="ECO:0000256" key="3">
    <source>
        <dbReference type="SAM" id="SignalP"/>
    </source>
</evidence>
<dbReference type="Pfam" id="PF07454">
    <property type="entry name" value="SpoIIP"/>
    <property type="match status" value="1"/>
</dbReference>
<dbReference type="RefSeq" id="WP_413779720.1">
    <property type="nucleotide sequence ID" value="NZ_JAUOZS010000001.1"/>
</dbReference>
<dbReference type="Proteomes" id="UP001254848">
    <property type="component" value="Unassembled WGS sequence"/>
</dbReference>
<keyword evidence="5" id="KW-1185">Reference proteome</keyword>
<keyword evidence="2" id="KW-0812">Transmembrane</keyword>
<gene>
    <name evidence="4" type="ORF">Q4T40_08110</name>
</gene>
<feature type="region of interest" description="Disordered" evidence="1">
    <location>
        <begin position="369"/>
        <end position="388"/>
    </location>
</feature>
<evidence type="ECO:0000256" key="1">
    <source>
        <dbReference type="SAM" id="MobiDB-lite"/>
    </source>
</evidence>
<protein>
    <submittedName>
        <fullName evidence="4">Stage II sporulation protein P</fullName>
    </submittedName>
</protein>
<evidence type="ECO:0000313" key="4">
    <source>
        <dbReference type="EMBL" id="MDT8901199.1"/>
    </source>
</evidence>
<sequence>MNRLVLVAAIVIGCLVMVPAQAHERNDGGYYTIVDELGRPVFMTGWKVNVGDQCLTTDNKRYEVTGISGDTAHAKFIGEVNLSAYAPSAPVRNHAFAVHLAPRVASAQGNKVAIYHTHSDESYVPTDGKESILGNGGIFKVGQAFGEALKAQGLQPIISNAKHDPHDNMAYERSRRTVADLLKQQPAAVFDVHRDALPAEGYATKINGQEMTKVQLVVGKYGPTGKQIEDYALKIKAAADQKHPGLIKGIFFAKGGDYNQDLHPRSMLLEVGSHTNSRAEAEKGIALFADAIPAVLGQTGGQPGTPAGATGLGTQQAGPSGASKSIGWIVALLVIGVIAFLFISTGGVKEAGAKLKRFTTTEFANFLGPKIGRKQRRDDRDDEGDDSR</sequence>
<keyword evidence="2" id="KW-1133">Transmembrane helix</keyword>
<keyword evidence="2" id="KW-0472">Membrane</keyword>
<reference evidence="4 5" key="1">
    <citation type="submission" date="2023-07" db="EMBL/GenBank/DDBJ databases">
        <title>The novel representative of Negativicutes class, Anaeroselena agilis gen. nov. sp. nov.</title>
        <authorList>
            <person name="Prokofeva M.I."/>
            <person name="Elcheninov A.G."/>
            <person name="Klyukina A."/>
            <person name="Kublanov I.V."/>
            <person name="Frolov E.N."/>
            <person name="Podosokorskaya O.A."/>
        </authorList>
    </citation>
    <scope>NUCLEOTIDE SEQUENCE [LARGE SCALE GENOMIC DNA]</scope>
    <source>
        <strain evidence="4 5">4137-cl</strain>
    </source>
</reference>
<dbReference type="NCBIfam" id="TIGR02867">
    <property type="entry name" value="spore_II_P"/>
    <property type="match status" value="1"/>
</dbReference>